<dbReference type="InterPro" id="IPR006108">
    <property type="entry name" value="3HC_DH_C"/>
</dbReference>
<organism evidence="2 3">
    <name type="scientific">Sulfitobacter porphyrae</name>
    <dbReference type="NCBI Taxonomy" id="1246864"/>
    <lineage>
        <taxon>Bacteria</taxon>
        <taxon>Pseudomonadati</taxon>
        <taxon>Pseudomonadota</taxon>
        <taxon>Alphaproteobacteria</taxon>
        <taxon>Rhodobacterales</taxon>
        <taxon>Roseobacteraceae</taxon>
        <taxon>Sulfitobacter</taxon>
    </lineage>
</organism>
<protein>
    <submittedName>
        <fullName evidence="2">3-hydroxyacyl-CoA dehydrogenase family protein</fullName>
    </submittedName>
</protein>
<evidence type="ECO:0000259" key="1">
    <source>
        <dbReference type="Pfam" id="PF00725"/>
    </source>
</evidence>
<sequence length="170" mass="18353">MSQAALTAGLQDVFWRRGEALLFQHTNPWELDEALTAWGYDMGPCEAQDLLGLDRVLARGPDREVPILPRMVAEGRMGKQGGVGYYRYPGGGGAVVDPLIEDLILEEAWFARVTRSELSDAALVAEMHAALLAACHMLLAQGVTRAALAMALTKALHLPQGRASELSDLA</sequence>
<dbReference type="EMBL" id="JBHSWG010000001">
    <property type="protein sequence ID" value="MFC6761025.1"/>
    <property type="molecule type" value="Genomic_DNA"/>
</dbReference>
<evidence type="ECO:0000313" key="2">
    <source>
        <dbReference type="EMBL" id="MFC6761025.1"/>
    </source>
</evidence>
<accession>A0ABW2B5P0</accession>
<name>A0ABW2B5P0_9RHOB</name>
<comment type="caution">
    <text evidence="2">The sequence shown here is derived from an EMBL/GenBank/DDBJ whole genome shotgun (WGS) entry which is preliminary data.</text>
</comment>
<reference evidence="3" key="1">
    <citation type="journal article" date="2019" name="Int. J. Syst. Evol. Microbiol.">
        <title>The Global Catalogue of Microorganisms (GCM) 10K type strain sequencing project: providing services to taxonomists for standard genome sequencing and annotation.</title>
        <authorList>
            <consortium name="The Broad Institute Genomics Platform"/>
            <consortium name="The Broad Institute Genome Sequencing Center for Infectious Disease"/>
            <person name="Wu L."/>
            <person name="Ma J."/>
        </authorList>
    </citation>
    <scope>NUCLEOTIDE SEQUENCE [LARGE SCALE GENOMIC DNA]</scope>
    <source>
        <strain evidence="3">CCUG 66188</strain>
    </source>
</reference>
<keyword evidence="3" id="KW-1185">Reference proteome</keyword>
<dbReference type="Proteomes" id="UP001596353">
    <property type="component" value="Unassembled WGS sequence"/>
</dbReference>
<feature type="domain" description="3-hydroxyacyl-CoA dehydrogenase C-terminal" evidence="1">
    <location>
        <begin position="22"/>
        <end position="88"/>
    </location>
</feature>
<dbReference type="Pfam" id="PF00725">
    <property type="entry name" value="3HCDH"/>
    <property type="match status" value="1"/>
</dbReference>
<evidence type="ECO:0000313" key="3">
    <source>
        <dbReference type="Proteomes" id="UP001596353"/>
    </source>
</evidence>
<proteinExistence type="predicted"/>
<gene>
    <name evidence="2" type="ORF">ACFQFQ_18475</name>
</gene>
<dbReference type="InterPro" id="IPR008927">
    <property type="entry name" value="6-PGluconate_DH-like_C_sf"/>
</dbReference>
<dbReference type="SUPFAM" id="SSF48179">
    <property type="entry name" value="6-phosphogluconate dehydrogenase C-terminal domain-like"/>
    <property type="match status" value="1"/>
</dbReference>
<dbReference type="Gene3D" id="1.10.1040.50">
    <property type="match status" value="1"/>
</dbReference>